<dbReference type="Pfam" id="PF05741">
    <property type="entry name" value="zf-nanos"/>
    <property type="match status" value="2"/>
</dbReference>
<evidence type="ECO:0000256" key="7">
    <source>
        <dbReference type="ARBA" id="ARBA00022884"/>
    </source>
</evidence>
<evidence type="ECO:0000256" key="6">
    <source>
        <dbReference type="ARBA" id="ARBA00022845"/>
    </source>
</evidence>
<sequence>MNIPAIDQVVEEMWHRLHPNEMGYFNFALALSINIRAEQYFFDVTRRKTVPERCDLDEIWEDFRNNGYNDIPYDPSYPECVTSENPSNQPPQMESNKTSSHAMRYQVQGTEFYCQFCFKNTNEASVYQGHRCKDERGFVCCPVLQTLVCPYCKATGKRAHTIKYCPYKPNNCPPTDSETVEQRKHEESYKPPATPEAYCKYCHIFGHTCRDEFGVVQCPILQTVVCNYCKATGKMAHSMRDCPIKLQHDKYSRKDWP</sequence>
<evidence type="ECO:0000256" key="9">
    <source>
        <dbReference type="SAM" id="MobiDB-lite"/>
    </source>
</evidence>
<accession>A0A084VIZ7</accession>
<keyword evidence="3" id="KW-0479">Metal-binding</keyword>
<dbReference type="STRING" id="74873.A0A084VIZ7"/>
<evidence type="ECO:0000256" key="8">
    <source>
        <dbReference type="PROSITE-ProRule" id="PRU00855"/>
    </source>
</evidence>
<evidence type="ECO:0000313" key="12">
    <source>
        <dbReference type="EnsemblMetazoa" id="ASIC005109-PA"/>
    </source>
</evidence>
<dbReference type="GO" id="GO:0003723">
    <property type="term" value="F:RNA binding"/>
    <property type="evidence" value="ECO:0007669"/>
    <property type="project" value="UniProtKB-UniRule"/>
</dbReference>
<dbReference type="EMBL" id="ATLV01013417">
    <property type="status" value="NOT_ANNOTATED_CDS"/>
    <property type="molecule type" value="Genomic_DNA"/>
</dbReference>
<dbReference type="GO" id="GO:0008270">
    <property type="term" value="F:zinc ion binding"/>
    <property type="evidence" value="ECO:0007669"/>
    <property type="project" value="UniProtKB-KW"/>
</dbReference>
<dbReference type="InterPro" id="IPR024161">
    <property type="entry name" value="Znf_nanos-typ"/>
</dbReference>
<dbReference type="InterPro" id="IPR038129">
    <property type="entry name" value="Nanos_sf"/>
</dbReference>
<dbReference type="InterPro" id="IPR008705">
    <property type="entry name" value="Nanos/Xcar2"/>
</dbReference>
<evidence type="ECO:0000313" key="11">
    <source>
        <dbReference type="EMBL" id="KFB37941.1"/>
    </source>
</evidence>
<evidence type="ECO:0000313" key="13">
    <source>
        <dbReference type="Proteomes" id="UP000030765"/>
    </source>
</evidence>
<organism evidence="11">
    <name type="scientific">Anopheles sinensis</name>
    <name type="common">Mosquito</name>
    <dbReference type="NCBI Taxonomy" id="74873"/>
    <lineage>
        <taxon>Eukaryota</taxon>
        <taxon>Metazoa</taxon>
        <taxon>Ecdysozoa</taxon>
        <taxon>Arthropoda</taxon>
        <taxon>Hexapoda</taxon>
        <taxon>Insecta</taxon>
        <taxon>Pterygota</taxon>
        <taxon>Neoptera</taxon>
        <taxon>Endopterygota</taxon>
        <taxon>Diptera</taxon>
        <taxon>Nematocera</taxon>
        <taxon>Culicoidea</taxon>
        <taxon>Culicidae</taxon>
        <taxon>Anophelinae</taxon>
        <taxon>Anopheles</taxon>
    </lineage>
</organism>
<feature type="domain" description="Nanos-type" evidence="10">
    <location>
        <begin position="113"/>
        <end position="167"/>
    </location>
</feature>
<dbReference type="VEuPathDB" id="VectorBase:ASIS006980"/>
<proteinExistence type="inferred from homology"/>
<name>A0A084VIZ7_ANOSI</name>
<protein>
    <submittedName>
        <fullName evidence="11">AGAP006098-PA-like protein</fullName>
    </submittedName>
</protein>
<dbReference type="PROSITE" id="PS51522">
    <property type="entry name" value="ZF_NANOS"/>
    <property type="match status" value="2"/>
</dbReference>
<reference evidence="11 13" key="1">
    <citation type="journal article" date="2014" name="BMC Genomics">
        <title>Genome sequence of Anopheles sinensis provides insight into genetics basis of mosquito competence for malaria parasites.</title>
        <authorList>
            <person name="Zhou D."/>
            <person name="Zhang D."/>
            <person name="Ding G."/>
            <person name="Shi L."/>
            <person name="Hou Q."/>
            <person name="Ye Y."/>
            <person name="Xu Y."/>
            <person name="Zhou H."/>
            <person name="Xiong C."/>
            <person name="Li S."/>
            <person name="Yu J."/>
            <person name="Hong S."/>
            <person name="Yu X."/>
            <person name="Zou P."/>
            <person name="Chen C."/>
            <person name="Chang X."/>
            <person name="Wang W."/>
            <person name="Lv Y."/>
            <person name="Sun Y."/>
            <person name="Ma L."/>
            <person name="Shen B."/>
            <person name="Zhu C."/>
        </authorList>
    </citation>
    <scope>NUCLEOTIDE SEQUENCE [LARGE SCALE GENOMIC DNA]</scope>
</reference>
<evidence type="ECO:0000259" key="10">
    <source>
        <dbReference type="PROSITE" id="PS51522"/>
    </source>
</evidence>
<keyword evidence="6 8" id="KW-0810">Translation regulation</keyword>
<keyword evidence="13" id="KW-1185">Reference proteome</keyword>
<dbReference type="VEuPathDB" id="VectorBase:ASIC005109"/>
<keyword evidence="2" id="KW-0963">Cytoplasm</keyword>
<dbReference type="Proteomes" id="UP000030765">
    <property type="component" value="Unassembled WGS sequence"/>
</dbReference>
<keyword evidence="7 8" id="KW-0694">RNA-binding</keyword>
<dbReference type="PANTHER" id="PTHR12887">
    <property type="entry name" value="NANOS PROTEIN"/>
    <property type="match status" value="1"/>
</dbReference>
<comment type="similarity">
    <text evidence="8">Belongs to the nanos family.</text>
</comment>
<evidence type="ECO:0000256" key="4">
    <source>
        <dbReference type="ARBA" id="ARBA00022771"/>
    </source>
</evidence>
<feature type="compositionally biased region" description="Polar residues" evidence="9">
    <location>
        <begin position="82"/>
        <end position="101"/>
    </location>
</feature>
<dbReference type="EMBL" id="KE524855">
    <property type="protein sequence ID" value="KFB37941.1"/>
    <property type="molecule type" value="Genomic_DNA"/>
</dbReference>
<evidence type="ECO:0000256" key="2">
    <source>
        <dbReference type="ARBA" id="ARBA00022490"/>
    </source>
</evidence>
<dbReference type="OrthoDB" id="10010129at2759"/>
<keyword evidence="4 8" id="KW-0863">Zinc-finger</keyword>
<evidence type="ECO:0000256" key="3">
    <source>
        <dbReference type="ARBA" id="ARBA00022723"/>
    </source>
</evidence>
<keyword evidence="5" id="KW-0862">Zinc</keyword>
<evidence type="ECO:0000256" key="1">
    <source>
        <dbReference type="ARBA" id="ARBA00004496"/>
    </source>
</evidence>
<gene>
    <name evidence="11" type="ORF">ZHAS_00005109</name>
</gene>
<reference evidence="12" key="2">
    <citation type="submission" date="2020-05" db="UniProtKB">
        <authorList>
            <consortium name="EnsemblMetazoa"/>
        </authorList>
    </citation>
    <scope>IDENTIFICATION</scope>
</reference>
<feature type="region of interest" description="Disordered" evidence="9">
    <location>
        <begin position="81"/>
        <end position="101"/>
    </location>
</feature>
<dbReference type="GO" id="GO:0006417">
    <property type="term" value="P:regulation of translation"/>
    <property type="evidence" value="ECO:0007669"/>
    <property type="project" value="UniProtKB-UniRule"/>
</dbReference>
<feature type="domain" description="Nanos-type" evidence="10">
    <location>
        <begin position="184"/>
        <end position="244"/>
    </location>
</feature>
<dbReference type="EnsemblMetazoa" id="ASIC005109-RA">
    <property type="protein sequence ID" value="ASIC005109-PA"/>
    <property type="gene ID" value="ASIC005109"/>
</dbReference>
<evidence type="ECO:0000256" key="5">
    <source>
        <dbReference type="ARBA" id="ARBA00022833"/>
    </source>
</evidence>
<dbReference type="VEuPathDB" id="VectorBase:ASIS006443"/>
<dbReference type="AlphaFoldDB" id="A0A084VIZ7"/>
<dbReference type="GO" id="GO:0005737">
    <property type="term" value="C:cytoplasm"/>
    <property type="evidence" value="ECO:0007669"/>
    <property type="project" value="UniProtKB-SubCell"/>
</dbReference>
<dbReference type="Gene3D" id="4.10.60.30">
    <property type="entry name" value="Nanos, RNA-binding domain"/>
    <property type="match status" value="2"/>
</dbReference>
<comment type="subcellular location">
    <subcellularLocation>
        <location evidence="1">Cytoplasm</location>
    </subcellularLocation>
</comment>